<accession>A0ABT4IY44</accession>
<organism evidence="1 2">
    <name type="scientific">Vreelandella janggokensis</name>
    <dbReference type="NCBI Taxonomy" id="370767"/>
    <lineage>
        <taxon>Bacteria</taxon>
        <taxon>Pseudomonadati</taxon>
        <taxon>Pseudomonadota</taxon>
        <taxon>Gammaproteobacteria</taxon>
        <taxon>Oceanospirillales</taxon>
        <taxon>Halomonadaceae</taxon>
        <taxon>Vreelandella</taxon>
    </lineage>
</organism>
<dbReference type="Proteomes" id="UP001321125">
    <property type="component" value="Unassembled WGS sequence"/>
</dbReference>
<evidence type="ECO:0000313" key="2">
    <source>
        <dbReference type="Proteomes" id="UP001321125"/>
    </source>
</evidence>
<sequence length="328" mass="37680">MKRFNCIWVLPLTLLGCTDPHQAEAPWEAYHQQLESALADGPVETRSPPNIGAFPAREARLFDIDETRDSLLNVYALRECEITSLVAARNNQLGKVAPPSQQWLYERTLWQRLTLCWTSDVPETLSSENRERLNKLMSTKTAQLPYVSWNAIFDSDEWTDSFARASHPLKIDAIPSIEPQLEAVRYLQQMVEHQFSLAWHQDSSRLEEQLNTLRARPLTAEMLRTLMLASQRLEDASEYLNEHATPDETCLPRWNKQRLAALSDAAQQWLIAVNGLINQYPIVVPEAIQAYQSRWLSLQAPDAPWQRYQATIKSHERARAQFSNCTPN</sequence>
<dbReference type="RefSeq" id="WP_268902261.1">
    <property type="nucleotide sequence ID" value="NZ_JAKNQU010000006.1"/>
</dbReference>
<keyword evidence="2" id="KW-1185">Reference proteome</keyword>
<protein>
    <submittedName>
        <fullName evidence="1">DUF3080 domain-containing protein</fullName>
    </submittedName>
</protein>
<evidence type="ECO:0000313" key="1">
    <source>
        <dbReference type="EMBL" id="MCZ0928596.1"/>
    </source>
</evidence>
<dbReference type="InterPro" id="IPR021431">
    <property type="entry name" value="DUF3080"/>
</dbReference>
<dbReference type="EMBL" id="JAKNQU010000006">
    <property type="protein sequence ID" value="MCZ0928596.1"/>
    <property type="molecule type" value="Genomic_DNA"/>
</dbReference>
<dbReference type="PROSITE" id="PS51257">
    <property type="entry name" value="PROKAR_LIPOPROTEIN"/>
    <property type="match status" value="1"/>
</dbReference>
<comment type="caution">
    <text evidence="1">The sequence shown here is derived from an EMBL/GenBank/DDBJ whole genome shotgun (WGS) entry which is preliminary data.</text>
</comment>
<gene>
    <name evidence="1" type="ORF">L0635_16075</name>
</gene>
<name>A0ABT4IY44_9GAMM</name>
<dbReference type="Pfam" id="PF11279">
    <property type="entry name" value="DUF3080"/>
    <property type="match status" value="1"/>
</dbReference>
<proteinExistence type="predicted"/>
<reference evidence="1 2" key="1">
    <citation type="submission" date="2022-02" db="EMBL/GenBank/DDBJ databases">
        <title>Study of halophilic communities from a Mexican lake.</title>
        <authorList>
            <person name="Hernandez-Soto L.M."/>
            <person name="Martinez-Abarca F."/>
            <person name="Ramirez-Saad H.C."/>
            <person name="Aguirre-Garrido J.F."/>
        </authorList>
    </citation>
    <scope>NUCLEOTIDE SEQUENCE [LARGE SCALE GENOMIC DNA]</scope>
    <source>
        <strain evidence="1 2">Hjan13</strain>
    </source>
</reference>